<dbReference type="Proteomes" id="UP000601435">
    <property type="component" value="Unassembled WGS sequence"/>
</dbReference>
<organism evidence="1 2">
    <name type="scientific">Symbiodinium necroappetens</name>
    <dbReference type="NCBI Taxonomy" id="1628268"/>
    <lineage>
        <taxon>Eukaryota</taxon>
        <taxon>Sar</taxon>
        <taxon>Alveolata</taxon>
        <taxon>Dinophyceae</taxon>
        <taxon>Suessiales</taxon>
        <taxon>Symbiodiniaceae</taxon>
        <taxon>Symbiodinium</taxon>
    </lineage>
</organism>
<gene>
    <name evidence="1" type="ORF">SNEC2469_LOCUS27389</name>
</gene>
<evidence type="ECO:0000313" key="1">
    <source>
        <dbReference type="EMBL" id="CAE7862731.1"/>
    </source>
</evidence>
<dbReference type="EMBL" id="CAJNJA010057586">
    <property type="protein sequence ID" value="CAE7862731.1"/>
    <property type="molecule type" value="Genomic_DNA"/>
</dbReference>
<accession>A0A813ACI7</accession>
<proteinExistence type="predicted"/>
<comment type="caution">
    <text evidence="1">The sequence shown here is derived from an EMBL/GenBank/DDBJ whole genome shotgun (WGS) entry which is preliminary data.</text>
</comment>
<protein>
    <submittedName>
        <fullName evidence="1">Uncharacterized protein</fullName>
    </submittedName>
</protein>
<reference evidence="1" key="1">
    <citation type="submission" date="2021-02" db="EMBL/GenBank/DDBJ databases">
        <authorList>
            <person name="Dougan E. K."/>
            <person name="Rhodes N."/>
            <person name="Thang M."/>
            <person name="Chan C."/>
        </authorList>
    </citation>
    <scope>NUCLEOTIDE SEQUENCE</scope>
</reference>
<name>A0A813ACI7_9DINO</name>
<sequence length="152" mass="17081">MAVGCLRLGMRFLARKEGSWLRLCQQHVAPPLASPSAAGLLVNAEESLWVAAVEPTLRPVLEAQRNFVVGEELQVLVAEPGDFFGHWISAEIASDGDWPSMYHILVKAGSLTCFNKLPMHQLIREDPASGNCIRRENVPMWYLRKPEEDDWQ</sequence>
<keyword evidence="2" id="KW-1185">Reference proteome</keyword>
<dbReference type="AlphaFoldDB" id="A0A813ACI7"/>
<evidence type="ECO:0000313" key="2">
    <source>
        <dbReference type="Proteomes" id="UP000601435"/>
    </source>
</evidence>
<dbReference type="OrthoDB" id="414422at2759"/>